<keyword evidence="1" id="KW-0812">Transmembrane</keyword>
<dbReference type="InterPro" id="IPR021109">
    <property type="entry name" value="Peptidase_aspartic_dom_sf"/>
</dbReference>
<organism evidence="2 3">
    <name type="scientific">Botrytis paeoniae</name>
    <dbReference type="NCBI Taxonomy" id="278948"/>
    <lineage>
        <taxon>Eukaryota</taxon>
        <taxon>Fungi</taxon>
        <taxon>Dikarya</taxon>
        <taxon>Ascomycota</taxon>
        <taxon>Pezizomycotina</taxon>
        <taxon>Leotiomycetes</taxon>
        <taxon>Helotiales</taxon>
        <taxon>Sclerotiniaceae</taxon>
        <taxon>Botrytis</taxon>
    </lineage>
</organism>
<evidence type="ECO:0000256" key="1">
    <source>
        <dbReference type="SAM" id="Phobius"/>
    </source>
</evidence>
<dbReference type="Gene3D" id="2.40.70.10">
    <property type="entry name" value="Acid Proteases"/>
    <property type="match status" value="1"/>
</dbReference>
<proteinExistence type="predicted"/>
<sequence length="473" mass="49855">MISYGPDGPWQAVSIDIGTPTQPIDLLPGGTWTANILSTSICSNSSGCSSSEAGLFDRHASTSYTQINNTGVIANTTFANRAGALPILSGAAYIGLDTLTISNGTDSNTIENFELLVIENAVQTLSNGTAYASQVGTLALGAPDINQTFSSNLTGQFLSSGLYSQARIPSNSFCLHIGSASMGIPGSLVLGGYDQSRVLTPVTTQKGYNGTFSISLVDISIGTLDGYSPLNFNTTKSGLLFNNATSVASNGLLAVNNTQTSIKIPFFLLSLSLTSPLSKTSDSVSYFPCQPSSLPSGSWALGRAFLQAAFLGTIWTDSSNITSSQGTAFFLAQAPGPGIPDEKLVDIQPESTFLDASTTIWKDTWSSHWTPLTTPLYLFSSSLSSSQSPAPSSSSSSSNTGSPIAKMVGISIGSATAFIFLLAAIFWICRRKANIARANKEKEKEEAISREMEKKGRERQGIDLGWIKLEDDP</sequence>
<protein>
    <recommendedName>
        <fullName evidence="4">Peptidase A1 domain-containing protein</fullName>
    </recommendedName>
</protein>
<accession>A0A4Z1G6M7</accession>
<evidence type="ECO:0008006" key="4">
    <source>
        <dbReference type="Google" id="ProtNLM"/>
    </source>
</evidence>
<feature type="transmembrane region" description="Helical" evidence="1">
    <location>
        <begin position="407"/>
        <end position="429"/>
    </location>
</feature>
<dbReference type="SUPFAM" id="SSF50630">
    <property type="entry name" value="Acid proteases"/>
    <property type="match status" value="1"/>
</dbReference>
<dbReference type="AlphaFoldDB" id="A0A4Z1G6M7"/>
<keyword evidence="1" id="KW-0472">Membrane</keyword>
<keyword evidence="3" id="KW-1185">Reference proteome</keyword>
<dbReference type="Proteomes" id="UP000297910">
    <property type="component" value="Unassembled WGS sequence"/>
</dbReference>
<name>A0A4Z1G6M7_9HELO</name>
<comment type="caution">
    <text evidence="2">The sequence shown here is derived from an EMBL/GenBank/DDBJ whole genome shotgun (WGS) entry which is preliminary data.</text>
</comment>
<keyword evidence="1" id="KW-1133">Transmembrane helix</keyword>
<evidence type="ECO:0000313" key="3">
    <source>
        <dbReference type="Proteomes" id="UP000297910"/>
    </source>
</evidence>
<dbReference type="EMBL" id="PQXI01000011">
    <property type="protein sequence ID" value="TGO29791.1"/>
    <property type="molecule type" value="Genomic_DNA"/>
</dbReference>
<reference evidence="2 3" key="1">
    <citation type="submission" date="2017-12" db="EMBL/GenBank/DDBJ databases">
        <title>Comparative genomics of Botrytis spp.</title>
        <authorList>
            <person name="Valero-Jimenez C.A."/>
            <person name="Tapia P."/>
            <person name="Veloso J."/>
            <person name="Silva-Moreno E."/>
            <person name="Staats M."/>
            <person name="Valdes J.H."/>
            <person name="Van Kan J.A.L."/>
        </authorList>
    </citation>
    <scope>NUCLEOTIDE SEQUENCE [LARGE SCALE GENOMIC DNA]</scope>
    <source>
        <strain evidence="2 3">Bp0003</strain>
    </source>
</reference>
<evidence type="ECO:0000313" key="2">
    <source>
        <dbReference type="EMBL" id="TGO29791.1"/>
    </source>
</evidence>
<gene>
    <name evidence="2" type="ORF">BPAE_0011g00630</name>
</gene>